<dbReference type="RefSeq" id="WP_187719820.1">
    <property type="nucleotide sequence ID" value="NZ_BAABBL010000008.1"/>
</dbReference>
<name>A0A7H0H2B6_9ACTN</name>
<reference evidence="2 3" key="1">
    <citation type="submission" date="2020-08" db="EMBL/GenBank/DDBJ databases">
        <title>Genome sequence of Tessaracoccus defluvii JCM 17540T.</title>
        <authorList>
            <person name="Hyun D.-W."/>
            <person name="Bae J.-W."/>
        </authorList>
    </citation>
    <scope>NUCLEOTIDE SEQUENCE [LARGE SCALE GENOMIC DNA]</scope>
    <source>
        <strain evidence="2 3">JCM 17540</strain>
    </source>
</reference>
<dbReference type="AlphaFoldDB" id="A0A7H0H2B6"/>
<dbReference type="KEGG" id="tdf:H9L22_10185"/>
<evidence type="ECO:0000313" key="2">
    <source>
        <dbReference type="EMBL" id="QNP54682.1"/>
    </source>
</evidence>
<evidence type="ECO:0000313" key="3">
    <source>
        <dbReference type="Proteomes" id="UP000516117"/>
    </source>
</evidence>
<feature type="region of interest" description="Disordered" evidence="1">
    <location>
        <begin position="1"/>
        <end position="30"/>
    </location>
</feature>
<gene>
    <name evidence="2" type="ORF">H9L22_10185</name>
</gene>
<keyword evidence="3" id="KW-1185">Reference proteome</keyword>
<accession>A0A7H0H2B6</accession>
<dbReference type="EMBL" id="CP060789">
    <property type="protein sequence ID" value="QNP54682.1"/>
    <property type="molecule type" value="Genomic_DNA"/>
</dbReference>
<protein>
    <submittedName>
        <fullName evidence="2">Uncharacterized protein</fullName>
    </submittedName>
</protein>
<dbReference type="Proteomes" id="UP000516117">
    <property type="component" value="Chromosome"/>
</dbReference>
<proteinExistence type="predicted"/>
<sequence>MPRPEYVFPSKEEADEAREAGRADALANRARRPEWDRPVKDFTEGCLRWAYLRGYNRGMQELLQERFGDPPY</sequence>
<evidence type="ECO:0000256" key="1">
    <source>
        <dbReference type="SAM" id="MobiDB-lite"/>
    </source>
</evidence>
<organism evidence="2 3">
    <name type="scientific">Tessaracoccus defluvii</name>
    <dbReference type="NCBI Taxonomy" id="1285901"/>
    <lineage>
        <taxon>Bacteria</taxon>
        <taxon>Bacillati</taxon>
        <taxon>Actinomycetota</taxon>
        <taxon>Actinomycetes</taxon>
        <taxon>Propionibacteriales</taxon>
        <taxon>Propionibacteriaceae</taxon>
        <taxon>Tessaracoccus</taxon>
    </lineage>
</organism>